<gene>
    <name evidence="2" type="ORF">AB6A40_007641</name>
</gene>
<dbReference type="Proteomes" id="UP001608902">
    <property type="component" value="Unassembled WGS sequence"/>
</dbReference>
<comment type="similarity">
    <text evidence="1">Belongs to the CutA family.</text>
</comment>
<sequence>MTRCFVRLSMAYKILFALVLSLCGIIIYKNSMASRAMTSAVHSVVYVTVPNITVGKTIARAVVEGKLAACVNILPIVTSIYEWENKVEESPESLLIIKTKTAALEKLKKKVEELHPYDVPEFISSPIVYGSDGYLKWIDDQVLP</sequence>
<protein>
    <submittedName>
        <fullName evidence="2">Uncharacterized protein</fullName>
    </submittedName>
</protein>
<name>A0ABD6EWH9_9BILA</name>
<organism evidence="2 3">
    <name type="scientific">Gnathostoma spinigerum</name>
    <dbReference type="NCBI Taxonomy" id="75299"/>
    <lineage>
        <taxon>Eukaryota</taxon>
        <taxon>Metazoa</taxon>
        <taxon>Ecdysozoa</taxon>
        <taxon>Nematoda</taxon>
        <taxon>Chromadorea</taxon>
        <taxon>Rhabditida</taxon>
        <taxon>Spirurina</taxon>
        <taxon>Gnathostomatomorpha</taxon>
        <taxon>Gnathostomatoidea</taxon>
        <taxon>Gnathostomatidae</taxon>
        <taxon>Gnathostoma</taxon>
    </lineage>
</organism>
<comment type="caution">
    <text evidence="2">The sequence shown here is derived from an EMBL/GenBank/DDBJ whole genome shotgun (WGS) entry which is preliminary data.</text>
</comment>
<evidence type="ECO:0000313" key="3">
    <source>
        <dbReference type="Proteomes" id="UP001608902"/>
    </source>
</evidence>
<reference evidence="2 3" key="1">
    <citation type="submission" date="2024-08" db="EMBL/GenBank/DDBJ databases">
        <title>Gnathostoma spinigerum genome.</title>
        <authorList>
            <person name="Gonzalez-Bertolin B."/>
            <person name="Monzon S."/>
            <person name="Zaballos A."/>
            <person name="Jimenez P."/>
            <person name="Dekumyoy P."/>
            <person name="Varona S."/>
            <person name="Cuesta I."/>
            <person name="Sumanam S."/>
            <person name="Adisakwattana P."/>
            <person name="Gasser R.B."/>
            <person name="Hernandez-Gonzalez A."/>
            <person name="Young N.D."/>
            <person name="Perteguer M.J."/>
        </authorList>
    </citation>
    <scope>NUCLEOTIDE SEQUENCE [LARGE SCALE GENOMIC DNA]</scope>
    <source>
        <strain evidence="2">AL3</strain>
        <tissue evidence="2">Liver</tissue>
    </source>
</reference>
<dbReference type="EMBL" id="JBGFUD010006322">
    <property type="protein sequence ID" value="MFH4980932.1"/>
    <property type="molecule type" value="Genomic_DNA"/>
</dbReference>
<accession>A0ABD6EWH9</accession>
<keyword evidence="3" id="KW-1185">Reference proteome</keyword>
<evidence type="ECO:0000313" key="2">
    <source>
        <dbReference type="EMBL" id="MFH4980932.1"/>
    </source>
</evidence>
<dbReference type="PANTHER" id="PTHR23419">
    <property type="entry name" value="DIVALENT CATION TOLERANCE CUTA-RELATED"/>
    <property type="match status" value="1"/>
</dbReference>
<evidence type="ECO:0000256" key="1">
    <source>
        <dbReference type="ARBA" id="ARBA00010169"/>
    </source>
</evidence>
<dbReference type="PANTHER" id="PTHR23419:SF8">
    <property type="entry name" value="FI09726P"/>
    <property type="match status" value="1"/>
</dbReference>
<dbReference type="AlphaFoldDB" id="A0ABD6EWH9"/>
<proteinExistence type="inferred from homology"/>
<dbReference type="InterPro" id="IPR011322">
    <property type="entry name" value="N-reg_PII-like_a/b"/>
</dbReference>
<dbReference type="SUPFAM" id="SSF54913">
    <property type="entry name" value="GlnB-like"/>
    <property type="match status" value="1"/>
</dbReference>
<dbReference type="Gene3D" id="3.30.70.120">
    <property type="match status" value="1"/>
</dbReference>
<dbReference type="Pfam" id="PF03091">
    <property type="entry name" value="CutA1"/>
    <property type="match status" value="1"/>
</dbReference>
<dbReference type="InterPro" id="IPR015867">
    <property type="entry name" value="N-reg_PII/ATP_PRibTrfase_C"/>
</dbReference>
<dbReference type="InterPro" id="IPR004323">
    <property type="entry name" value="Ion_tolerance_CutA"/>
</dbReference>